<proteinExistence type="predicted"/>
<dbReference type="Proteomes" id="UP000054815">
    <property type="component" value="Unassembled WGS sequence"/>
</dbReference>
<evidence type="ECO:0000313" key="1">
    <source>
        <dbReference type="EMBL" id="KRX90566.1"/>
    </source>
</evidence>
<sequence>MNLKNLNKKVNETVGALGRLRQIEALKRDNPEAAVLKVVKLVRKVGNGGNQLLSVVDLLVLYLAFQLWTKMQFVKNVVYVVDIVGGKKWVVCKAWNTRHFGIFRLFVMHFGSLICCRQLWHRFLIFSMC</sequence>
<gene>
    <name evidence="1" type="ORF">T4E_10475</name>
</gene>
<accession>A0A0V0XRD7</accession>
<evidence type="ECO:0000313" key="2">
    <source>
        <dbReference type="Proteomes" id="UP000054815"/>
    </source>
</evidence>
<protein>
    <submittedName>
        <fullName evidence="1">Uncharacterized protein</fullName>
    </submittedName>
</protein>
<dbReference type="AlphaFoldDB" id="A0A0V0XRD7"/>
<dbReference type="EMBL" id="JYDU01000161">
    <property type="protein sequence ID" value="KRX90566.1"/>
    <property type="molecule type" value="Genomic_DNA"/>
</dbReference>
<comment type="caution">
    <text evidence="1">The sequence shown here is derived from an EMBL/GenBank/DDBJ whole genome shotgun (WGS) entry which is preliminary data.</text>
</comment>
<name>A0A0V0XRD7_TRIPS</name>
<reference evidence="1 2" key="1">
    <citation type="submission" date="2015-01" db="EMBL/GenBank/DDBJ databases">
        <title>Evolution of Trichinella species and genotypes.</title>
        <authorList>
            <person name="Korhonen P.K."/>
            <person name="Edoardo P."/>
            <person name="Giuseppe L.R."/>
            <person name="Gasser R.B."/>
        </authorList>
    </citation>
    <scope>NUCLEOTIDE SEQUENCE [LARGE SCALE GENOMIC DNA]</scope>
    <source>
        <strain evidence="1">ISS141</strain>
    </source>
</reference>
<organism evidence="1 2">
    <name type="scientific">Trichinella pseudospiralis</name>
    <name type="common">Parasitic roundworm</name>
    <dbReference type="NCBI Taxonomy" id="6337"/>
    <lineage>
        <taxon>Eukaryota</taxon>
        <taxon>Metazoa</taxon>
        <taxon>Ecdysozoa</taxon>
        <taxon>Nematoda</taxon>
        <taxon>Enoplea</taxon>
        <taxon>Dorylaimia</taxon>
        <taxon>Trichinellida</taxon>
        <taxon>Trichinellidae</taxon>
        <taxon>Trichinella</taxon>
    </lineage>
</organism>